<accession>A0AAF0IAS5</accession>
<reference evidence="4" key="1">
    <citation type="journal article" date="2017" name="Nature">
        <title>Asgard archaea illuminate the origin of eukaryotic cellular complexity.</title>
        <authorList>
            <person name="Zaremba-Niedzwiedzka K."/>
            <person name="Caceres E.F."/>
            <person name="Saw J.H."/>
            <person name="Backstrom D."/>
            <person name="Juzokaite L."/>
            <person name="Vancaester E."/>
            <person name="Seitz K.W."/>
            <person name="Anantharaman K."/>
            <person name="Starnawski P."/>
            <person name="Kjeldsen K.U."/>
            <person name="Scott M.B."/>
            <person name="Nunoura T."/>
            <person name="Banfield J.F."/>
            <person name="Schramm A."/>
            <person name="Baker B.J."/>
            <person name="Spang A."/>
            <person name="Ettema T.J.G."/>
        </authorList>
    </citation>
    <scope>NUCLEOTIDE SEQUENCE</scope>
    <source>
        <strain evidence="4">LCB_4</strain>
    </source>
</reference>
<dbReference type="AlphaFoldDB" id="A0AAF0IAS5"/>
<evidence type="ECO:0000259" key="3">
    <source>
        <dbReference type="PROSITE" id="PS51371"/>
    </source>
</evidence>
<feature type="domain" description="CBS" evidence="3">
    <location>
        <begin position="7"/>
        <end position="65"/>
    </location>
</feature>
<dbReference type="Proteomes" id="UP000186851">
    <property type="component" value="Chromosome"/>
</dbReference>
<dbReference type="SUPFAM" id="SSF54631">
    <property type="entry name" value="CBS-domain pair"/>
    <property type="match status" value="2"/>
</dbReference>
<dbReference type="SMART" id="SM00116">
    <property type="entry name" value="CBS"/>
    <property type="match status" value="4"/>
</dbReference>
<evidence type="ECO:0000256" key="2">
    <source>
        <dbReference type="PROSITE-ProRule" id="PRU00703"/>
    </source>
</evidence>
<dbReference type="PANTHER" id="PTHR43080">
    <property type="entry name" value="CBS DOMAIN-CONTAINING PROTEIN CBSX3, MITOCHONDRIAL"/>
    <property type="match status" value="1"/>
</dbReference>
<evidence type="ECO:0000313" key="5">
    <source>
        <dbReference type="Proteomes" id="UP000186851"/>
    </source>
</evidence>
<dbReference type="KEGG" id="oyw:OdinLCB4_004675"/>
<reference evidence="4" key="2">
    <citation type="journal article" date="2022" name="Nat. Microbiol.">
        <title>A closed Candidatus Odinarchaeum chromosome exposes Asgard archaeal viruses.</title>
        <authorList>
            <person name="Tamarit D."/>
            <person name="Caceres E.F."/>
            <person name="Krupovic M."/>
            <person name="Nijland R."/>
            <person name="Eme L."/>
            <person name="Robinson N.P."/>
            <person name="Ettema T.J.G."/>
        </authorList>
    </citation>
    <scope>NUCLEOTIDE SEQUENCE</scope>
    <source>
        <strain evidence="4">LCB_4</strain>
    </source>
</reference>
<gene>
    <name evidence="4" type="ORF">OdinLCB4_004675</name>
</gene>
<feature type="domain" description="CBS" evidence="3">
    <location>
        <begin position="67"/>
        <end position="122"/>
    </location>
</feature>
<evidence type="ECO:0000256" key="1">
    <source>
        <dbReference type="ARBA" id="ARBA00023122"/>
    </source>
</evidence>
<dbReference type="PANTHER" id="PTHR43080:SF29">
    <property type="entry name" value="OS02G0818000 PROTEIN"/>
    <property type="match status" value="1"/>
</dbReference>
<dbReference type="InterPro" id="IPR051257">
    <property type="entry name" value="Diverse_CBS-Domain"/>
</dbReference>
<sequence>MIAKDLMTVDFKFAEVPGTRQEVLELFKKYGVSGLPVVKKGTRKVLGIVTRNDMMLKPSETQLALIMSRNPMTISENTPIEEIAKIMLEKNISYLPVVEGEEMKGLVTIADVVWKGLTHLELKESIKPYVQRKITAVWEQTPINVAYIILRLARTQSLLVLDNSGQLAGIVTDSDIVSKSEVKIEASTSNLHSTGEGAEWDWESASILYITKRVLHLPETPISEIMVRNVITVNEYTSISDCADKMRVNDIDQMPVLNAEGELIGLIRDVDLLRSLVSKRTD</sequence>
<keyword evidence="1 2" id="KW-0129">CBS domain</keyword>
<dbReference type="Pfam" id="PF00571">
    <property type="entry name" value="CBS"/>
    <property type="match status" value="4"/>
</dbReference>
<organism evidence="4 5">
    <name type="scientific">Odinarchaeota yellowstonii (strain LCB_4)</name>
    <dbReference type="NCBI Taxonomy" id="1841599"/>
    <lineage>
        <taxon>Archaea</taxon>
        <taxon>Promethearchaeati</taxon>
        <taxon>Candidatus Odinarchaeota</taxon>
        <taxon>Candidatus Odinarchaeia</taxon>
        <taxon>Candidatus Odinarchaeales</taxon>
        <taxon>Candidatus Odinarchaeaceae</taxon>
        <taxon>Candidatus Odinarchaeum</taxon>
    </lineage>
</organism>
<dbReference type="PROSITE" id="PS51371">
    <property type="entry name" value="CBS"/>
    <property type="match status" value="4"/>
</dbReference>
<dbReference type="InterPro" id="IPR046342">
    <property type="entry name" value="CBS_dom_sf"/>
</dbReference>
<feature type="domain" description="CBS" evidence="3">
    <location>
        <begin position="226"/>
        <end position="282"/>
    </location>
</feature>
<name>A0AAF0IAS5_ODILC</name>
<dbReference type="InterPro" id="IPR000644">
    <property type="entry name" value="CBS_dom"/>
</dbReference>
<feature type="domain" description="CBS" evidence="3">
    <location>
        <begin position="130"/>
        <end position="187"/>
    </location>
</feature>
<protein>
    <submittedName>
        <fullName evidence="4">CBS domain-containing protein</fullName>
    </submittedName>
</protein>
<evidence type="ECO:0000313" key="4">
    <source>
        <dbReference type="EMBL" id="WEU39776.1"/>
    </source>
</evidence>
<proteinExistence type="predicted"/>
<dbReference type="Gene3D" id="3.10.580.10">
    <property type="entry name" value="CBS-domain"/>
    <property type="match status" value="2"/>
</dbReference>
<dbReference type="EMBL" id="CP091871">
    <property type="protein sequence ID" value="WEU39776.1"/>
    <property type="molecule type" value="Genomic_DNA"/>
</dbReference>